<evidence type="ECO:0000256" key="3">
    <source>
        <dbReference type="ARBA" id="ARBA00023163"/>
    </source>
</evidence>
<keyword evidence="3" id="KW-0804">Transcription</keyword>
<dbReference type="InterPro" id="IPR018062">
    <property type="entry name" value="HTH_AraC-typ_CS"/>
</dbReference>
<name>A0A7Y9C632_9FLAO</name>
<dbReference type="InterPro" id="IPR013096">
    <property type="entry name" value="Cupin_2"/>
</dbReference>
<dbReference type="CDD" id="cd06976">
    <property type="entry name" value="cupin_MtlR-like_N"/>
    <property type="match status" value="1"/>
</dbReference>
<reference evidence="5 6" key="1">
    <citation type="submission" date="2020-07" db="EMBL/GenBank/DDBJ databases">
        <authorList>
            <person name="Sun Q."/>
        </authorList>
    </citation>
    <scope>NUCLEOTIDE SEQUENCE [LARGE SCALE GENOMIC DNA]</scope>
    <source>
        <strain evidence="5 6">MAH-1</strain>
    </source>
</reference>
<accession>A0A7Y9C632</accession>
<dbReference type="PROSITE" id="PS01124">
    <property type="entry name" value="HTH_ARAC_FAMILY_2"/>
    <property type="match status" value="1"/>
</dbReference>
<evidence type="ECO:0000259" key="4">
    <source>
        <dbReference type="PROSITE" id="PS01124"/>
    </source>
</evidence>
<evidence type="ECO:0000313" key="6">
    <source>
        <dbReference type="Proteomes" id="UP000535020"/>
    </source>
</evidence>
<comment type="caution">
    <text evidence="5">The sequence shown here is derived from an EMBL/GenBank/DDBJ whole genome shotgun (WGS) entry which is preliminary data.</text>
</comment>
<dbReference type="SUPFAM" id="SSF51182">
    <property type="entry name" value="RmlC-like cupins"/>
    <property type="match status" value="1"/>
</dbReference>
<protein>
    <submittedName>
        <fullName evidence="5">AraC family transcriptional regulator</fullName>
    </submittedName>
</protein>
<dbReference type="SUPFAM" id="SSF46689">
    <property type="entry name" value="Homeodomain-like"/>
    <property type="match status" value="2"/>
</dbReference>
<sequence length="279" mass="31409">MKAAFENVEPIKGKDAFVAYAFTVPFFEFKWHYHPEYELTLITKGYGKRIVGDSHENFFPGDLVLIGPELPHTWSNENIGGKESAAVVIQFSSEFVKRFATLYECRPILNLLDNSVRGSFFAKPDADTIEAIVTLPEKTGLARITSFLEILENLCKNTSSELSSSVYSGSRSSENASRINKVCRYVYENASEEISLEKAASLVSLSKSAFCKFFVRNMKTSFSDYVNEIRIANACLLLSDTDKTVREIASDSGFESLTYFNRVFLKKKGTTPVKFRMFA</sequence>
<evidence type="ECO:0000256" key="1">
    <source>
        <dbReference type="ARBA" id="ARBA00023015"/>
    </source>
</evidence>
<dbReference type="AlphaFoldDB" id="A0A7Y9C632"/>
<dbReference type="Pfam" id="PF12833">
    <property type="entry name" value="HTH_18"/>
    <property type="match status" value="1"/>
</dbReference>
<dbReference type="InterPro" id="IPR011051">
    <property type="entry name" value="RmlC_Cupin_sf"/>
</dbReference>
<dbReference type="PROSITE" id="PS00041">
    <property type="entry name" value="HTH_ARAC_FAMILY_1"/>
    <property type="match status" value="1"/>
</dbReference>
<dbReference type="GO" id="GO:0003700">
    <property type="term" value="F:DNA-binding transcription factor activity"/>
    <property type="evidence" value="ECO:0007669"/>
    <property type="project" value="InterPro"/>
</dbReference>
<keyword evidence="6" id="KW-1185">Reference proteome</keyword>
<dbReference type="SMART" id="SM00342">
    <property type="entry name" value="HTH_ARAC"/>
    <property type="match status" value="1"/>
</dbReference>
<dbReference type="GO" id="GO:0043565">
    <property type="term" value="F:sequence-specific DNA binding"/>
    <property type="evidence" value="ECO:0007669"/>
    <property type="project" value="InterPro"/>
</dbReference>
<evidence type="ECO:0000256" key="2">
    <source>
        <dbReference type="ARBA" id="ARBA00023125"/>
    </source>
</evidence>
<dbReference type="RefSeq" id="WP_176005852.1">
    <property type="nucleotide sequence ID" value="NZ_JABWMI010000010.1"/>
</dbReference>
<dbReference type="PANTHER" id="PTHR43280:SF27">
    <property type="entry name" value="TRANSCRIPTIONAL REGULATOR MTLR"/>
    <property type="match status" value="1"/>
</dbReference>
<dbReference type="InterPro" id="IPR009057">
    <property type="entry name" value="Homeodomain-like_sf"/>
</dbReference>
<dbReference type="Pfam" id="PF07883">
    <property type="entry name" value="Cupin_2"/>
    <property type="match status" value="1"/>
</dbReference>
<gene>
    <name evidence="5" type="ORF">HZF10_08945</name>
</gene>
<dbReference type="Gene3D" id="1.10.10.60">
    <property type="entry name" value="Homeodomain-like"/>
    <property type="match status" value="2"/>
</dbReference>
<dbReference type="InterPro" id="IPR014710">
    <property type="entry name" value="RmlC-like_jellyroll"/>
</dbReference>
<dbReference type="Gene3D" id="2.60.120.10">
    <property type="entry name" value="Jelly Rolls"/>
    <property type="match status" value="1"/>
</dbReference>
<dbReference type="PANTHER" id="PTHR43280">
    <property type="entry name" value="ARAC-FAMILY TRANSCRIPTIONAL REGULATOR"/>
    <property type="match status" value="1"/>
</dbReference>
<keyword evidence="1" id="KW-0805">Transcription regulation</keyword>
<evidence type="ECO:0000313" key="5">
    <source>
        <dbReference type="EMBL" id="NYA71044.1"/>
    </source>
</evidence>
<dbReference type="EMBL" id="JACBJI010000003">
    <property type="protein sequence ID" value="NYA71044.1"/>
    <property type="molecule type" value="Genomic_DNA"/>
</dbReference>
<feature type="domain" description="HTH araC/xylS-type" evidence="4">
    <location>
        <begin position="180"/>
        <end position="278"/>
    </location>
</feature>
<dbReference type="Proteomes" id="UP000535020">
    <property type="component" value="Unassembled WGS sequence"/>
</dbReference>
<organism evidence="5 6">
    <name type="scientific">Flavobacterium agri</name>
    <dbReference type="NCBI Taxonomy" id="2743471"/>
    <lineage>
        <taxon>Bacteria</taxon>
        <taxon>Pseudomonadati</taxon>
        <taxon>Bacteroidota</taxon>
        <taxon>Flavobacteriia</taxon>
        <taxon>Flavobacteriales</taxon>
        <taxon>Flavobacteriaceae</taxon>
        <taxon>Flavobacterium</taxon>
    </lineage>
</organism>
<keyword evidence="2" id="KW-0238">DNA-binding</keyword>
<dbReference type="InterPro" id="IPR018060">
    <property type="entry name" value="HTH_AraC"/>
</dbReference>
<proteinExistence type="predicted"/>